<name>A0ABY4Z9L7_9ACTN</name>
<gene>
    <name evidence="2" type="ORF">NFX46_18860</name>
</gene>
<dbReference type="EMBL" id="CP099468">
    <property type="protein sequence ID" value="USQ85641.1"/>
    <property type="molecule type" value="Genomic_DNA"/>
</dbReference>
<dbReference type="Proteomes" id="UP001056374">
    <property type="component" value="Chromosome"/>
</dbReference>
<feature type="region of interest" description="Disordered" evidence="1">
    <location>
        <begin position="1"/>
        <end position="26"/>
    </location>
</feature>
<keyword evidence="3" id="KW-1185">Reference proteome</keyword>
<proteinExistence type="predicted"/>
<organism evidence="2 3">
    <name type="scientific">Streptomyces phaeoluteigriseus</name>
    <dbReference type="NCBI Taxonomy" id="114686"/>
    <lineage>
        <taxon>Bacteria</taxon>
        <taxon>Bacillati</taxon>
        <taxon>Actinomycetota</taxon>
        <taxon>Actinomycetes</taxon>
        <taxon>Kitasatosporales</taxon>
        <taxon>Streptomycetaceae</taxon>
        <taxon>Streptomyces</taxon>
        <taxon>Streptomyces aurantiacus group</taxon>
    </lineage>
</organism>
<reference evidence="2" key="1">
    <citation type="submission" date="2022-06" db="EMBL/GenBank/DDBJ databases">
        <title>Complete genome sequence of soil microorganisms Streptomyces sp. Qhu-M197 isolated from Alpine meadows habitats on the Tibetan Plateau.</title>
        <authorList>
            <person name="Zhang B."/>
            <person name="Xiang X."/>
            <person name="Fan J."/>
        </authorList>
    </citation>
    <scope>NUCLEOTIDE SEQUENCE</scope>
    <source>
        <strain evidence="2">Qhu-M197</strain>
    </source>
</reference>
<evidence type="ECO:0000313" key="3">
    <source>
        <dbReference type="Proteomes" id="UP001056374"/>
    </source>
</evidence>
<accession>A0ABY4Z9L7</accession>
<dbReference type="RefSeq" id="WP_252550804.1">
    <property type="nucleotide sequence ID" value="NZ_CP099468.1"/>
</dbReference>
<evidence type="ECO:0000256" key="1">
    <source>
        <dbReference type="SAM" id="MobiDB-lite"/>
    </source>
</evidence>
<protein>
    <submittedName>
        <fullName evidence="2">Uncharacterized protein</fullName>
    </submittedName>
</protein>
<evidence type="ECO:0000313" key="2">
    <source>
        <dbReference type="EMBL" id="USQ85641.1"/>
    </source>
</evidence>
<sequence length="49" mass="5187">MPQARSGAAGVAKGNDLLQHSRAPADGWTARDIDTALYWTGKNPQPTGH</sequence>